<sequence length="132" mass="15581">MEIYEKFIEVTADDLDFLDHVNNVRYIQWIQDISEEHWQKRAPKQLREQVVWVVLNHNVDYRNPARLGDRIRIKTFVVESTGATSIRAVEMHNESTNTPLVSSKTKWCLLNAKTQRPMRISDLIREVFEAKA</sequence>
<keyword evidence="2" id="KW-0378">Hydrolase</keyword>
<dbReference type="AlphaFoldDB" id="A0A6L9EGN4"/>
<name>A0A6L9EGN4_9FLAO</name>
<evidence type="ECO:0000259" key="3">
    <source>
        <dbReference type="Pfam" id="PF01643"/>
    </source>
</evidence>
<comment type="caution">
    <text evidence="4">The sequence shown here is derived from an EMBL/GenBank/DDBJ whole genome shotgun (WGS) entry which is preliminary data.</text>
</comment>
<keyword evidence="5" id="KW-1185">Reference proteome</keyword>
<protein>
    <submittedName>
        <fullName evidence="4">Acyl-CoA thioesterase</fullName>
    </submittedName>
</protein>
<dbReference type="EMBL" id="WXYO01000007">
    <property type="protein sequence ID" value="NAS13419.1"/>
    <property type="molecule type" value="Genomic_DNA"/>
</dbReference>
<dbReference type="SUPFAM" id="SSF54637">
    <property type="entry name" value="Thioesterase/thiol ester dehydrase-isomerase"/>
    <property type="match status" value="1"/>
</dbReference>
<organism evidence="4 5">
    <name type="scientific">Poritiphilus flavus</name>
    <dbReference type="NCBI Taxonomy" id="2697053"/>
    <lineage>
        <taxon>Bacteria</taxon>
        <taxon>Pseudomonadati</taxon>
        <taxon>Bacteroidota</taxon>
        <taxon>Flavobacteriia</taxon>
        <taxon>Flavobacteriales</taxon>
        <taxon>Flavobacteriaceae</taxon>
        <taxon>Poritiphilus</taxon>
    </lineage>
</organism>
<dbReference type="InterPro" id="IPR050563">
    <property type="entry name" value="4-hydroxybenzoyl-CoA_TE"/>
</dbReference>
<dbReference type="GO" id="GO:0006633">
    <property type="term" value="P:fatty acid biosynthetic process"/>
    <property type="evidence" value="ECO:0007669"/>
    <property type="project" value="InterPro"/>
</dbReference>
<evidence type="ECO:0000313" key="4">
    <source>
        <dbReference type="EMBL" id="NAS13419.1"/>
    </source>
</evidence>
<dbReference type="Proteomes" id="UP000475249">
    <property type="component" value="Unassembled WGS sequence"/>
</dbReference>
<dbReference type="InterPro" id="IPR029069">
    <property type="entry name" value="HotDog_dom_sf"/>
</dbReference>
<dbReference type="PANTHER" id="PTHR31793">
    <property type="entry name" value="4-HYDROXYBENZOYL-COA THIOESTERASE FAMILY MEMBER"/>
    <property type="match status" value="1"/>
</dbReference>
<evidence type="ECO:0000256" key="1">
    <source>
        <dbReference type="ARBA" id="ARBA00005953"/>
    </source>
</evidence>
<dbReference type="Pfam" id="PF01643">
    <property type="entry name" value="Acyl-ACP_TE"/>
    <property type="match status" value="1"/>
</dbReference>
<reference evidence="4 5" key="1">
    <citation type="submission" date="2020-01" db="EMBL/GenBank/DDBJ databases">
        <title>Bacteria diversity of Porities sp.</title>
        <authorList>
            <person name="Wang G."/>
        </authorList>
    </citation>
    <scope>NUCLEOTIDE SEQUENCE [LARGE SCALE GENOMIC DNA]</scope>
    <source>
        <strain evidence="4 5">R33</strain>
    </source>
</reference>
<dbReference type="PANTHER" id="PTHR31793:SF27">
    <property type="entry name" value="NOVEL THIOESTERASE SUPERFAMILY DOMAIN AND SAPOSIN A-TYPE DOMAIN CONTAINING PROTEIN (0610012H03RIK)"/>
    <property type="match status" value="1"/>
</dbReference>
<gene>
    <name evidence="4" type="ORF">GTQ38_15505</name>
</gene>
<dbReference type="GO" id="GO:0047617">
    <property type="term" value="F:fatty acyl-CoA hydrolase activity"/>
    <property type="evidence" value="ECO:0007669"/>
    <property type="project" value="TreeGrafter"/>
</dbReference>
<dbReference type="Gene3D" id="3.10.129.10">
    <property type="entry name" value="Hotdog Thioesterase"/>
    <property type="match status" value="1"/>
</dbReference>
<comment type="similarity">
    <text evidence="1">Belongs to the 4-hydroxybenzoyl-CoA thioesterase family.</text>
</comment>
<dbReference type="CDD" id="cd00586">
    <property type="entry name" value="4HBT"/>
    <property type="match status" value="1"/>
</dbReference>
<proteinExistence type="inferred from homology"/>
<feature type="domain" description="Acyl-ACP thioesterase N-terminal hotdog" evidence="3">
    <location>
        <begin position="4"/>
        <end position="126"/>
    </location>
</feature>
<dbReference type="InterPro" id="IPR002864">
    <property type="entry name" value="Acyl-ACP_thioesterase_NHD"/>
</dbReference>
<evidence type="ECO:0000256" key="2">
    <source>
        <dbReference type="ARBA" id="ARBA00022801"/>
    </source>
</evidence>
<dbReference type="RefSeq" id="WP_161436463.1">
    <property type="nucleotide sequence ID" value="NZ_WXYO01000007.1"/>
</dbReference>
<evidence type="ECO:0000313" key="5">
    <source>
        <dbReference type="Proteomes" id="UP000475249"/>
    </source>
</evidence>
<accession>A0A6L9EGN4</accession>